<proteinExistence type="predicted"/>
<evidence type="ECO:0000313" key="2">
    <source>
        <dbReference type="Proteomes" id="UP000375525"/>
    </source>
</evidence>
<dbReference type="AlphaFoldDB" id="A0A5E7QMI2"/>
<protein>
    <submittedName>
        <fullName evidence="1">Uncharacterized protein</fullName>
    </submittedName>
</protein>
<evidence type="ECO:0000313" key="1">
    <source>
        <dbReference type="EMBL" id="VVP60083.1"/>
    </source>
</evidence>
<accession>A0A5E7QMI2</accession>
<reference evidence="1 2" key="1">
    <citation type="submission" date="2019-09" db="EMBL/GenBank/DDBJ databases">
        <authorList>
            <person name="Chandra G."/>
            <person name="Truman W A."/>
        </authorList>
    </citation>
    <scope>NUCLEOTIDE SEQUENCE [LARGE SCALE GENOMIC DNA]</scope>
    <source>
        <strain evidence="1">PS880</strain>
    </source>
</reference>
<sequence length="38" mass="4118">MAAIQISSSGGFKRLWDVHHPLASYFASSESLAEGLRP</sequence>
<dbReference type="EMBL" id="CABVIH010000051">
    <property type="protein sequence ID" value="VVP60083.1"/>
    <property type="molecule type" value="Genomic_DNA"/>
</dbReference>
<organism evidence="1 2">
    <name type="scientific">Pseudomonas fluorescens</name>
    <dbReference type="NCBI Taxonomy" id="294"/>
    <lineage>
        <taxon>Bacteria</taxon>
        <taxon>Pseudomonadati</taxon>
        <taxon>Pseudomonadota</taxon>
        <taxon>Gammaproteobacteria</taxon>
        <taxon>Pseudomonadales</taxon>
        <taxon>Pseudomonadaceae</taxon>
        <taxon>Pseudomonas</taxon>
    </lineage>
</organism>
<dbReference type="Proteomes" id="UP000375525">
    <property type="component" value="Unassembled WGS sequence"/>
</dbReference>
<gene>
    <name evidence="1" type="ORF">PS880_06105</name>
</gene>
<name>A0A5E7QMI2_PSEFL</name>